<evidence type="ECO:0000256" key="5">
    <source>
        <dbReference type="PIRSR" id="PIRSR001221-1"/>
    </source>
</evidence>
<dbReference type="STRING" id="139825.A0A401GW11"/>
<dbReference type="GeneID" id="38783334"/>
<dbReference type="InterPro" id="IPR052096">
    <property type="entry name" value="Endocannabinoid_amidase"/>
</dbReference>
<dbReference type="InterPro" id="IPR023631">
    <property type="entry name" value="Amidase_dom"/>
</dbReference>
<dbReference type="GO" id="GO:0017064">
    <property type="term" value="F:fatty acid amide hydrolase activity"/>
    <property type="evidence" value="ECO:0007669"/>
    <property type="project" value="TreeGrafter"/>
</dbReference>
<evidence type="ECO:0000313" key="8">
    <source>
        <dbReference type="EMBL" id="GBE86417.1"/>
    </source>
</evidence>
<dbReference type="InParanoid" id="A0A401GW11"/>
<dbReference type="FunFam" id="3.90.1300.10:FF:000003">
    <property type="entry name" value="Amidase signature enzyme"/>
    <property type="match status" value="1"/>
</dbReference>
<dbReference type="Pfam" id="PF01425">
    <property type="entry name" value="Amidase"/>
    <property type="match status" value="1"/>
</dbReference>
<comment type="caution">
    <text evidence="8">The sequence shown here is derived from an EMBL/GenBank/DDBJ whole genome shotgun (WGS) entry which is preliminary data.</text>
</comment>
<dbReference type="EC" id="3.5.1.4" evidence="3"/>
<dbReference type="OrthoDB" id="6428749at2759"/>
<feature type="binding site" evidence="6">
    <location>
        <begin position="214"/>
        <end position="217"/>
    </location>
    <ligand>
        <name>substrate</name>
    </ligand>
</feature>
<feature type="binding site" evidence="6">
    <location>
        <position position="167"/>
    </location>
    <ligand>
        <name>substrate</name>
    </ligand>
</feature>
<feature type="domain" description="Amidase" evidence="7">
    <location>
        <begin position="63"/>
        <end position="546"/>
    </location>
</feature>
<evidence type="ECO:0000259" key="7">
    <source>
        <dbReference type="Pfam" id="PF01425"/>
    </source>
</evidence>
<dbReference type="PROSITE" id="PS00571">
    <property type="entry name" value="AMIDASES"/>
    <property type="match status" value="1"/>
</dbReference>
<feature type="binding site" evidence="6">
    <location>
        <position position="193"/>
    </location>
    <ligand>
        <name>substrate</name>
    </ligand>
</feature>
<dbReference type="SUPFAM" id="SSF75304">
    <property type="entry name" value="Amidase signature (AS) enzymes"/>
    <property type="match status" value="1"/>
</dbReference>
<evidence type="ECO:0000256" key="3">
    <source>
        <dbReference type="ARBA" id="ARBA00012922"/>
    </source>
</evidence>
<dbReference type="InterPro" id="IPR036928">
    <property type="entry name" value="AS_sf"/>
</dbReference>
<dbReference type="Gene3D" id="3.90.1300.10">
    <property type="entry name" value="Amidase signature (AS) domain"/>
    <property type="match status" value="1"/>
</dbReference>
<evidence type="ECO:0000256" key="2">
    <source>
        <dbReference type="ARBA" id="ARBA00009199"/>
    </source>
</evidence>
<evidence type="ECO:0000256" key="1">
    <source>
        <dbReference type="ARBA" id="ARBA00001311"/>
    </source>
</evidence>
<feature type="active site" description="Charge relay system" evidence="5">
    <location>
        <position position="193"/>
    </location>
</feature>
<name>A0A401GW11_9APHY</name>
<reference evidence="8 9" key="1">
    <citation type="journal article" date="2018" name="Sci. Rep.">
        <title>Genome sequence of the cauliflower mushroom Sparassis crispa (Hanabiratake) and its association with beneficial usage.</title>
        <authorList>
            <person name="Kiyama R."/>
            <person name="Furutani Y."/>
            <person name="Kawaguchi K."/>
            <person name="Nakanishi T."/>
        </authorList>
    </citation>
    <scope>NUCLEOTIDE SEQUENCE [LARGE SCALE GENOMIC DNA]</scope>
</reference>
<dbReference type="PANTHER" id="PTHR45847">
    <property type="entry name" value="FATTY ACID AMIDE HYDROLASE"/>
    <property type="match status" value="1"/>
</dbReference>
<dbReference type="GO" id="GO:0009062">
    <property type="term" value="P:fatty acid catabolic process"/>
    <property type="evidence" value="ECO:0007669"/>
    <property type="project" value="TreeGrafter"/>
</dbReference>
<evidence type="ECO:0000256" key="4">
    <source>
        <dbReference type="ARBA" id="ARBA00022801"/>
    </source>
</evidence>
<dbReference type="PIRSF" id="PIRSF001221">
    <property type="entry name" value="Amidase_fungi"/>
    <property type="match status" value="1"/>
</dbReference>
<dbReference type="Proteomes" id="UP000287166">
    <property type="component" value="Unassembled WGS sequence"/>
</dbReference>
<keyword evidence="9" id="KW-1185">Reference proteome</keyword>
<dbReference type="RefSeq" id="XP_027617330.1">
    <property type="nucleotide sequence ID" value="XM_027761529.1"/>
</dbReference>
<comment type="catalytic activity">
    <reaction evidence="1">
        <text>a monocarboxylic acid amide + H2O = a monocarboxylate + NH4(+)</text>
        <dbReference type="Rhea" id="RHEA:12020"/>
        <dbReference type="ChEBI" id="CHEBI:15377"/>
        <dbReference type="ChEBI" id="CHEBI:28938"/>
        <dbReference type="ChEBI" id="CHEBI:35757"/>
        <dbReference type="ChEBI" id="CHEBI:83628"/>
        <dbReference type="EC" id="3.5.1.4"/>
    </reaction>
</comment>
<dbReference type="PANTHER" id="PTHR45847:SF6">
    <property type="entry name" value="FATTY ACID AMIDE HYDROLASE"/>
    <property type="match status" value="1"/>
</dbReference>
<feature type="active site" description="Charge relay system" evidence="5">
    <location>
        <position position="217"/>
    </location>
</feature>
<evidence type="ECO:0000256" key="6">
    <source>
        <dbReference type="PIRSR" id="PIRSR001221-2"/>
    </source>
</evidence>
<keyword evidence="4" id="KW-0378">Hydrolase</keyword>
<protein>
    <recommendedName>
        <fullName evidence="3">amidase</fullName>
        <ecNumber evidence="3">3.5.1.4</ecNumber>
    </recommendedName>
</protein>
<dbReference type="EMBL" id="BFAD01000009">
    <property type="protein sequence ID" value="GBE86417.1"/>
    <property type="molecule type" value="Genomic_DNA"/>
</dbReference>
<dbReference type="GO" id="GO:0004040">
    <property type="term" value="F:amidase activity"/>
    <property type="evidence" value="ECO:0007669"/>
    <property type="project" value="UniProtKB-EC"/>
</dbReference>
<feature type="active site" description="Charge relay system" evidence="5">
    <location>
        <position position="118"/>
    </location>
</feature>
<comment type="similarity">
    <text evidence="2">Belongs to the amidase family.</text>
</comment>
<evidence type="ECO:0000313" key="9">
    <source>
        <dbReference type="Proteomes" id="UP000287166"/>
    </source>
</evidence>
<accession>A0A401GW11</accession>
<gene>
    <name evidence="8" type="ORF">SCP_0902960</name>
</gene>
<sequence length="577" mass="63016">MWPFSSSYSTGNISLFKQAQRDERLSSVSMAVATSVNTSAILSAGASEIVKHIEIGEWTASQVLEAYIQRAAFAHQSTNCLTEVMFADAREEARALDNEFEITKTVKGPLHGVPISFKDTFDVKGYDSTIGFGELANNPRTADAELVSLARAAGGIPFVKTNVCQTMMTFECANPIWGVTVHPQNKRYTSGGSSGGEAALIAMGGSPLGFGNDIGGSLRIPAAYCGIYSLRPGTWRISGVGMTSALEGFEGIPTVMGPVCRSVDDVELACRVVFGKGSNREVSPMPFRDVQIPAKLRFGYYISDGFIKASPACQRAVRETVEALMHQGHECIPIVVPEPLTHVELFAGLTSADGYKTLLAGVGRDPTDPGLFLTTLGPRLFGWFRSLAVWIISTFFGDDIFARCMRMSRTRSVAEYWQLVAKRDVYKQLFYDEVWEKHQLDGIIAPVQALPQAQHGTCAKASVLAAGTFLYNLLNLPVGVVPVSRVDPKRDQVTEEWSNPRIGEGHGSPLFERLLYGRGGLYDPVDMAGMPTAVQVIGRQWEDEKVVGMMRVVDRALGPRWLLHSEVKDSVNLRDSR</sequence>
<proteinExistence type="inferred from homology"/>
<dbReference type="AlphaFoldDB" id="A0A401GW11"/>
<dbReference type="InterPro" id="IPR020556">
    <property type="entry name" value="Amidase_CS"/>
</dbReference>
<organism evidence="8 9">
    <name type="scientific">Sparassis crispa</name>
    <dbReference type="NCBI Taxonomy" id="139825"/>
    <lineage>
        <taxon>Eukaryota</taxon>
        <taxon>Fungi</taxon>
        <taxon>Dikarya</taxon>
        <taxon>Basidiomycota</taxon>
        <taxon>Agaricomycotina</taxon>
        <taxon>Agaricomycetes</taxon>
        <taxon>Polyporales</taxon>
        <taxon>Sparassidaceae</taxon>
        <taxon>Sparassis</taxon>
    </lineage>
</organism>